<dbReference type="InterPro" id="IPR010982">
    <property type="entry name" value="Lambda_DNA-bd_dom_sf"/>
</dbReference>
<dbReference type="SUPFAM" id="SSF47413">
    <property type="entry name" value="lambda repressor-like DNA-binding domains"/>
    <property type="match status" value="2"/>
</dbReference>
<dbReference type="AlphaFoldDB" id="A0A2U3K8E5"/>
<dbReference type="Pfam" id="PF01381">
    <property type="entry name" value="HTH_3"/>
    <property type="match status" value="2"/>
</dbReference>
<feature type="domain" description="HTH cro/C1-type" evidence="2">
    <location>
        <begin position="81"/>
        <end position="135"/>
    </location>
</feature>
<dbReference type="Gene3D" id="1.10.260.40">
    <property type="entry name" value="lambda repressor-like DNA-binding domains"/>
    <property type="match status" value="2"/>
</dbReference>
<organism evidence="3 4">
    <name type="scientific">Candidatus Desulfosporosinus infrequens</name>
    <dbReference type="NCBI Taxonomy" id="2043169"/>
    <lineage>
        <taxon>Bacteria</taxon>
        <taxon>Bacillati</taxon>
        <taxon>Bacillota</taxon>
        <taxon>Clostridia</taxon>
        <taxon>Eubacteriales</taxon>
        <taxon>Desulfitobacteriaceae</taxon>
        <taxon>Desulfosporosinus</taxon>
    </lineage>
</organism>
<gene>
    <name evidence="3" type="ORF">SBF1_1580013</name>
</gene>
<dbReference type="PANTHER" id="PTHR46558:SF11">
    <property type="entry name" value="HTH-TYPE TRANSCRIPTIONAL REGULATOR XRE"/>
    <property type="match status" value="1"/>
</dbReference>
<keyword evidence="1" id="KW-0238">DNA-binding</keyword>
<dbReference type="Proteomes" id="UP000238916">
    <property type="component" value="Unassembled WGS sequence"/>
</dbReference>
<accession>A0A2U3K8E5</accession>
<dbReference type="SMART" id="SM00530">
    <property type="entry name" value="HTH_XRE"/>
    <property type="match status" value="2"/>
</dbReference>
<evidence type="ECO:0000313" key="4">
    <source>
        <dbReference type="Proteomes" id="UP000238916"/>
    </source>
</evidence>
<dbReference type="InterPro" id="IPR001387">
    <property type="entry name" value="Cro/C1-type_HTH"/>
</dbReference>
<dbReference type="EMBL" id="OMOF01000066">
    <property type="protein sequence ID" value="SPF35919.1"/>
    <property type="molecule type" value="Genomic_DNA"/>
</dbReference>
<evidence type="ECO:0000313" key="3">
    <source>
        <dbReference type="EMBL" id="SPF35919.1"/>
    </source>
</evidence>
<dbReference type="PROSITE" id="PS50943">
    <property type="entry name" value="HTH_CROC1"/>
    <property type="match status" value="2"/>
</dbReference>
<reference evidence="4" key="1">
    <citation type="submission" date="2018-02" db="EMBL/GenBank/DDBJ databases">
        <authorList>
            <person name="Hausmann B."/>
        </authorList>
    </citation>
    <scope>NUCLEOTIDE SEQUENCE [LARGE SCALE GENOMIC DNA]</scope>
    <source>
        <strain evidence="4">Peat soil MAG SbF1</strain>
    </source>
</reference>
<protein>
    <submittedName>
        <fullName evidence="3">Helix-turn-helix family protein</fullName>
    </submittedName>
</protein>
<evidence type="ECO:0000256" key="1">
    <source>
        <dbReference type="ARBA" id="ARBA00023125"/>
    </source>
</evidence>
<dbReference type="CDD" id="cd00093">
    <property type="entry name" value="HTH_XRE"/>
    <property type="match status" value="2"/>
</dbReference>
<dbReference type="GO" id="GO:0003677">
    <property type="term" value="F:DNA binding"/>
    <property type="evidence" value="ECO:0007669"/>
    <property type="project" value="UniProtKB-KW"/>
</dbReference>
<sequence>MLEVLGKRLLYLRNKLELTQEELAKILCMSRSTYAQYEVDRRKPDYGTLQRIADYFKVSTDFLLGRTEHSVIEENNFPSRLKMVRELNGISLNQLAENLNISPTDVSQFETGEKYPDPSTLNILAESLNCSVDFLFGRVTDPRPYLLESQQDYSTLAAHCSDDSLEDLPEEAKKSLAEFKEFILNKYRKDN</sequence>
<evidence type="ECO:0000259" key="2">
    <source>
        <dbReference type="PROSITE" id="PS50943"/>
    </source>
</evidence>
<dbReference type="PANTHER" id="PTHR46558">
    <property type="entry name" value="TRACRIPTIONAL REGULATORY PROTEIN-RELATED-RELATED"/>
    <property type="match status" value="1"/>
</dbReference>
<name>A0A2U3K8E5_9FIRM</name>
<proteinExistence type="predicted"/>
<feature type="domain" description="HTH cro/C1-type" evidence="2">
    <location>
        <begin position="9"/>
        <end position="63"/>
    </location>
</feature>